<organism evidence="1 2">
    <name type="scientific">Nocardioides faecalis</name>
    <dbReference type="NCBI Taxonomy" id="2803858"/>
    <lineage>
        <taxon>Bacteria</taxon>
        <taxon>Bacillati</taxon>
        <taxon>Actinomycetota</taxon>
        <taxon>Actinomycetes</taxon>
        <taxon>Propionibacteriales</taxon>
        <taxon>Nocardioidaceae</taxon>
        <taxon>Nocardioides</taxon>
    </lineage>
</organism>
<evidence type="ECO:0000313" key="1">
    <source>
        <dbReference type="EMBL" id="MBM9461483.1"/>
    </source>
</evidence>
<comment type="caution">
    <text evidence="1">The sequence shown here is derived from an EMBL/GenBank/DDBJ whole genome shotgun (WGS) entry which is preliminary data.</text>
</comment>
<reference evidence="1" key="1">
    <citation type="submission" date="2021-01" db="EMBL/GenBank/DDBJ databases">
        <title>Novel species in genus Nocardioides.</title>
        <authorList>
            <person name="Zhang G."/>
        </authorList>
    </citation>
    <scope>NUCLEOTIDE SEQUENCE</scope>
    <source>
        <strain evidence="1">Zg-536</strain>
    </source>
</reference>
<name>A0A938YBA3_9ACTN</name>
<accession>A0A938YBA3</accession>
<protein>
    <submittedName>
        <fullName evidence="1">Uncharacterized protein</fullName>
    </submittedName>
</protein>
<dbReference type="RefSeq" id="WP_205292800.1">
    <property type="nucleotide sequence ID" value="NZ_CP074406.1"/>
</dbReference>
<proteinExistence type="predicted"/>
<dbReference type="EMBL" id="JAERTX010000017">
    <property type="protein sequence ID" value="MBM9461483.1"/>
    <property type="molecule type" value="Genomic_DNA"/>
</dbReference>
<gene>
    <name evidence="1" type="ORF">JK386_16385</name>
</gene>
<dbReference type="Proteomes" id="UP000663791">
    <property type="component" value="Unassembled WGS sequence"/>
</dbReference>
<sequence length="49" mass="4803">MSALVPDHSRAIVDRLEAAVDVEGLLAQHAATGGAAGALADPGAVEPPD</sequence>
<evidence type="ECO:0000313" key="2">
    <source>
        <dbReference type="Proteomes" id="UP000663791"/>
    </source>
</evidence>
<keyword evidence="2" id="KW-1185">Reference proteome</keyword>
<dbReference type="AlphaFoldDB" id="A0A938YBA3"/>